<reference evidence="1 2" key="1">
    <citation type="journal article" date="2015" name="Genome Announc.">
        <title>Expanding the biotechnology potential of lactobacilli through comparative genomics of 213 strains and associated genera.</title>
        <authorList>
            <person name="Sun Z."/>
            <person name="Harris H.M."/>
            <person name="McCann A."/>
            <person name="Guo C."/>
            <person name="Argimon S."/>
            <person name="Zhang W."/>
            <person name="Yang X."/>
            <person name="Jeffery I.B."/>
            <person name="Cooney J.C."/>
            <person name="Kagawa T.F."/>
            <person name="Liu W."/>
            <person name="Song Y."/>
            <person name="Salvetti E."/>
            <person name="Wrobel A."/>
            <person name="Rasinkangas P."/>
            <person name="Parkhill J."/>
            <person name="Rea M.C."/>
            <person name="O'Sullivan O."/>
            <person name="Ritari J."/>
            <person name="Douillard F.P."/>
            <person name="Paul Ross R."/>
            <person name="Yang R."/>
            <person name="Briner A.E."/>
            <person name="Felis G.E."/>
            <person name="de Vos W.M."/>
            <person name="Barrangou R."/>
            <person name="Klaenhammer T.R."/>
            <person name="Caufield P.W."/>
            <person name="Cui Y."/>
            <person name="Zhang H."/>
            <person name="O'Toole P.W."/>
        </authorList>
    </citation>
    <scope>NUCLEOTIDE SEQUENCE [LARGE SCALE GENOMIC DNA]</scope>
    <source>
        <strain evidence="1 2">DSM 18933</strain>
    </source>
</reference>
<proteinExistence type="predicted"/>
<accession>A0A0R1WQM6</accession>
<dbReference type="EMBL" id="AZGD01000009">
    <property type="protein sequence ID" value="KRM20202.1"/>
    <property type="molecule type" value="Genomic_DNA"/>
</dbReference>
<dbReference type="AlphaFoldDB" id="A0A0R1WQM6"/>
<evidence type="ECO:0000313" key="1">
    <source>
        <dbReference type="EMBL" id="KRM20202.1"/>
    </source>
</evidence>
<organism evidence="1 2">
    <name type="scientific">Ligilactobacillus hayakitensis DSM 18933 = JCM 14209</name>
    <dbReference type="NCBI Taxonomy" id="1423755"/>
    <lineage>
        <taxon>Bacteria</taxon>
        <taxon>Bacillati</taxon>
        <taxon>Bacillota</taxon>
        <taxon>Bacilli</taxon>
        <taxon>Lactobacillales</taxon>
        <taxon>Lactobacillaceae</taxon>
        <taxon>Ligilactobacillus</taxon>
    </lineage>
</organism>
<protein>
    <submittedName>
        <fullName evidence="1">Uncharacterized protein</fullName>
    </submittedName>
</protein>
<name>A0A0R1WQM6_9LACO</name>
<dbReference type="Proteomes" id="UP000051054">
    <property type="component" value="Unassembled WGS sequence"/>
</dbReference>
<comment type="caution">
    <text evidence="1">The sequence shown here is derived from an EMBL/GenBank/DDBJ whole genome shotgun (WGS) entry which is preliminary data.</text>
</comment>
<evidence type="ECO:0000313" key="2">
    <source>
        <dbReference type="Proteomes" id="UP000051054"/>
    </source>
</evidence>
<sequence>MKKTIRGMKMTQANEPRHFGIEDFGKWYLDNFIEVYDNASEQYDKRKARYQEFLEEWPIERLKAMTIDEYIVGNGENSKGTFCYELDYGKYSGIGLGIRGGTPLSKFGLMWSKEDNAYRDQQGLILADQVEERFSKLKQDLVEILEKGLALDFADPVFNWETSSNEFTRRPAFVTKLLCIYSFPNQILVGVNFKRNQDVWDKFVPFEIQGGPYKQNHDVGMLIQQNFPELSFELQTFIDWQYVNAEFEAKSDEVKQEVEIRDDSNEENDLLQGLSNEDKQLVMQLIERLKNK</sequence>
<dbReference type="PATRIC" id="fig|1423755.3.peg.331"/>
<gene>
    <name evidence="1" type="ORF">FC40_GL000303</name>
</gene>
<dbReference type="eggNOG" id="COG0714">
    <property type="taxonomic scope" value="Bacteria"/>
</dbReference>
<keyword evidence="2" id="KW-1185">Reference proteome</keyword>